<organism evidence="5 6">
    <name type="scientific">Oligosphaera ethanolica</name>
    <dbReference type="NCBI Taxonomy" id="760260"/>
    <lineage>
        <taxon>Bacteria</taxon>
        <taxon>Pseudomonadati</taxon>
        <taxon>Lentisphaerota</taxon>
        <taxon>Oligosphaeria</taxon>
        <taxon>Oligosphaerales</taxon>
        <taxon>Oligosphaeraceae</taxon>
        <taxon>Oligosphaera</taxon>
    </lineage>
</organism>
<dbReference type="PANTHER" id="PTHR13504:SF38">
    <property type="entry name" value="FIDO DOMAIN-CONTAINING PROTEIN"/>
    <property type="match status" value="1"/>
</dbReference>
<proteinExistence type="predicted"/>
<sequence>MKYDGVNLGILAGVFSLAATADIVSYIMSKSLGKYARRVWFLYEFLSGNRLPLPDLQRGNYIDLLEPDQYYTLAPAIQVRRQRVNNNLLGNRNFCPTVRRTNVLCAFEETNLAERCREVMGRYSPEMLRRAMSYLYTKETKSSFAIEHISPSSSRSERFIALLQLAEQEDFCVKERLVDLQNRIVDPRFRDSDYRSSQNYVGETVSWQRERVHYACPTPETVPQLMAGLIDAHKTMEDGGVSPIVHAAAVAYGLVFIHPFEDGNGRIHRFLIHNILARCGFSPAGIVLPVSAAMLKDRAAYDASLEAFSKPLLALVEYTLDGQGRMTVTNDVLTSYAYMDMTPQAEALFRFAERSVGIELVEELSFLENYDRTKSAIQDIADLPDQMIDLFVRLCLQNNGRVSARKRSSLFAMLSDDEVEQMESAVQSGYATPTAETQ</sequence>
<keyword evidence="2" id="KW-0067">ATP-binding</keyword>
<reference evidence="5" key="1">
    <citation type="submission" date="2023-07" db="EMBL/GenBank/DDBJ databases">
        <title>Genomic Encyclopedia of Type Strains, Phase IV (KMG-IV): sequencing the most valuable type-strain genomes for metagenomic binning, comparative biology and taxonomic classification.</title>
        <authorList>
            <person name="Goeker M."/>
        </authorList>
    </citation>
    <scope>NUCLEOTIDE SEQUENCE</scope>
    <source>
        <strain evidence="5">DSM 24202</strain>
    </source>
</reference>
<dbReference type="InterPro" id="IPR003812">
    <property type="entry name" value="Fido"/>
</dbReference>
<comment type="caution">
    <text evidence="5">The sequence shown here is derived from an EMBL/GenBank/DDBJ whole genome shotgun (WGS) entry which is preliminary data.</text>
</comment>
<dbReference type="Proteomes" id="UP001238163">
    <property type="component" value="Unassembled WGS sequence"/>
</dbReference>
<feature type="transmembrane region" description="Helical" evidence="3">
    <location>
        <begin position="6"/>
        <end position="28"/>
    </location>
</feature>
<evidence type="ECO:0000313" key="6">
    <source>
        <dbReference type="Proteomes" id="UP001238163"/>
    </source>
</evidence>
<evidence type="ECO:0000313" key="5">
    <source>
        <dbReference type="EMBL" id="MDQ0289775.1"/>
    </source>
</evidence>
<dbReference type="EMBL" id="JAUSVL010000001">
    <property type="protein sequence ID" value="MDQ0289775.1"/>
    <property type="molecule type" value="Genomic_DNA"/>
</dbReference>
<keyword evidence="2" id="KW-0547">Nucleotide-binding</keyword>
<accession>A0AAE3VG13</accession>
<evidence type="ECO:0000256" key="3">
    <source>
        <dbReference type="SAM" id="Phobius"/>
    </source>
</evidence>
<evidence type="ECO:0000259" key="4">
    <source>
        <dbReference type="PROSITE" id="PS51459"/>
    </source>
</evidence>
<evidence type="ECO:0000256" key="2">
    <source>
        <dbReference type="PIRSR" id="PIRSR640198-2"/>
    </source>
</evidence>
<keyword evidence="3" id="KW-0472">Membrane</keyword>
<protein>
    <recommendedName>
        <fullName evidence="4">Fido domain-containing protein</fullName>
    </recommendedName>
</protein>
<dbReference type="InterPro" id="IPR036597">
    <property type="entry name" value="Fido-like_dom_sf"/>
</dbReference>
<evidence type="ECO:0000256" key="1">
    <source>
        <dbReference type="PIRSR" id="PIRSR640198-1"/>
    </source>
</evidence>
<feature type="binding site" evidence="2">
    <location>
        <begin position="262"/>
        <end position="269"/>
    </location>
    <ligand>
        <name>ATP</name>
        <dbReference type="ChEBI" id="CHEBI:30616"/>
    </ligand>
</feature>
<feature type="active site" evidence="1">
    <location>
        <position position="258"/>
    </location>
</feature>
<name>A0AAE3VG13_9BACT</name>
<dbReference type="SUPFAM" id="SSF140931">
    <property type="entry name" value="Fic-like"/>
    <property type="match status" value="1"/>
</dbReference>
<keyword evidence="6" id="KW-1185">Reference proteome</keyword>
<feature type="domain" description="Fido" evidence="4">
    <location>
        <begin position="172"/>
        <end position="321"/>
    </location>
</feature>
<dbReference type="Gene3D" id="1.10.3290.10">
    <property type="entry name" value="Fido-like domain"/>
    <property type="match status" value="1"/>
</dbReference>
<dbReference type="GO" id="GO:0005524">
    <property type="term" value="F:ATP binding"/>
    <property type="evidence" value="ECO:0007669"/>
    <property type="project" value="UniProtKB-KW"/>
</dbReference>
<dbReference type="Pfam" id="PF02661">
    <property type="entry name" value="Fic"/>
    <property type="match status" value="1"/>
</dbReference>
<dbReference type="AlphaFoldDB" id="A0AAE3VG13"/>
<dbReference type="PROSITE" id="PS51459">
    <property type="entry name" value="FIDO"/>
    <property type="match status" value="1"/>
</dbReference>
<keyword evidence="3" id="KW-1133">Transmembrane helix</keyword>
<dbReference type="InterPro" id="IPR040198">
    <property type="entry name" value="Fido_containing"/>
</dbReference>
<gene>
    <name evidence="5" type="ORF">J3R75_001882</name>
</gene>
<dbReference type="PANTHER" id="PTHR13504">
    <property type="entry name" value="FIDO DOMAIN-CONTAINING PROTEIN DDB_G0283145"/>
    <property type="match status" value="1"/>
</dbReference>
<keyword evidence="3" id="KW-0812">Transmembrane</keyword>